<keyword evidence="5" id="KW-1185">Reference proteome</keyword>
<dbReference type="InterPro" id="IPR045047">
    <property type="entry name" value="Ard1-like"/>
</dbReference>
<gene>
    <name evidence="4" type="primary">rimI</name>
    <name evidence="4" type="ORF">CUN85_11800</name>
</gene>
<comment type="caution">
    <text evidence="4">The sequence shown here is derived from an EMBL/GenBank/DDBJ whole genome shotgun (WGS) entry which is preliminary data.</text>
</comment>
<evidence type="ECO:0000256" key="2">
    <source>
        <dbReference type="ARBA" id="ARBA00023315"/>
    </source>
</evidence>
<organism evidence="4 5">
    <name type="scientific">Methanolobus halotolerans</name>
    <dbReference type="NCBI Taxonomy" id="2052935"/>
    <lineage>
        <taxon>Archaea</taxon>
        <taxon>Methanobacteriati</taxon>
        <taxon>Methanobacteriota</taxon>
        <taxon>Stenosarchaea group</taxon>
        <taxon>Methanomicrobia</taxon>
        <taxon>Methanosarcinales</taxon>
        <taxon>Methanosarcinaceae</taxon>
        <taxon>Methanolobus</taxon>
    </lineage>
</organism>
<dbReference type="NCBIfam" id="TIGR01575">
    <property type="entry name" value="rimI"/>
    <property type="match status" value="1"/>
</dbReference>
<accession>A0A4E0QQ74</accession>
<dbReference type="CDD" id="cd04301">
    <property type="entry name" value="NAT_SF"/>
    <property type="match status" value="1"/>
</dbReference>
<dbReference type="PROSITE" id="PS51186">
    <property type="entry name" value="GNAT"/>
    <property type="match status" value="1"/>
</dbReference>
<evidence type="ECO:0000259" key="3">
    <source>
        <dbReference type="PROSITE" id="PS51186"/>
    </source>
</evidence>
<dbReference type="GO" id="GO:0004596">
    <property type="term" value="F:protein-N-terminal amino-acid acetyltransferase activity"/>
    <property type="evidence" value="ECO:0007669"/>
    <property type="project" value="InterPro"/>
</dbReference>
<feature type="domain" description="N-acetyltransferase" evidence="3">
    <location>
        <begin position="1"/>
        <end position="144"/>
    </location>
</feature>
<sequence length="173" mass="20230">MIVRYFEPHDFEEVMQIESEAFEEHNPFIYMNFYEMNNDCFLVADYNGNITAFVAGYQMSENEGRIFSLAVKEDYRGIGIGTKLLEAITDIFKKKALRYASLEVRLSNNRAQGLYRKMDFIPCWIEHGYYSDGEDGIIMKKIISPYTKTTVEKVLSKQSRRVKWPALKVNSIF</sequence>
<evidence type="ECO:0000256" key="1">
    <source>
        <dbReference type="ARBA" id="ARBA00022679"/>
    </source>
</evidence>
<dbReference type="Proteomes" id="UP000297295">
    <property type="component" value="Unassembled WGS sequence"/>
</dbReference>
<protein>
    <submittedName>
        <fullName evidence="4">Ribosomal-protein-alanine N-acetyltransferase</fullName>
    </submittedName>
</protein>
<keyword evidence="2" id="KW-0012">Acyltransferase</keyword>
<proteinExistence type="predicted"/>
<dbReference type="InterPro" id="IPR016181">
    <property type="entry name" value="Acyl_CoA_acyltransferase"/>
</dbReference>
<reference evidence="4 5" key="1">
    <citation type="submission" date="2017-11" db="EMBL/GenBank/DDBJ databases">
        <title>Isolation and Characterization of Methanogenic Archaea from Saline Meromictic Lake at Siberia.</title>
        <authorList>
            <person name="Shen Y."/>
            <person name="Huang H.-H."/>
            <person name="Lai M.-C."/>
            <person name="Chen S.-C."/>
        </authorList>
    </citation>
    <scope>NUCLEOTIDE SEQUENCE [LARGE SCALE GENOMIC DNA]</scope>
    <source>
        <strain evidence="4 5">SY-01</strain>
    </source>
</reference>
<keyword evidence="1 4" id="KW-0808">Transferase</keyword>
<dbReference type="AlphaFoldDB" id="A0A4E0QQ74"/>
<dbReference type="InterPro" id="IPR006464">
    <property type="entry name" value="AcTrfase_RimI/Ard1"/>
</dbReference>
<evidence type="ECO:0000313" key="5">
    <source>
        <dbReference type="Proteomes" id="UP000297295"/>
    </source>
</evidence>
<dbReference type="PANTHER" id="PTHR23091:SF4">
    <property type="entry name" value="N-TERMINAL AMINO-ACID N(ALPHA)-ACETYLTRANSFERASE NATA"/>
    <property type="match status" value="1"/>
</dbReference>
<dbReference type="OrthoDB" id="43754at2157"/>
<evidence type="ECO:0000313" key="4">
    <source>
        <dbReference type="EMBL" id="TGC07225.1"/>
    </source>
</evidence>
<dbReference type="EMBL" id="PGGK01000018">
    <property type="protein sequence ID" value="TGC07225.1"/>
    <property type="molecule type" value="Genomic_DNA"/>
</dbReference>
<dbReference type="Gene3D" id="3.40.630.30">
    <property type="match status" value="1"/>
</dbReference>
<dbReference type="GO" id="GO:0031415">
    <property type="term" value="C:NatA complex"/>
    <property type="evidence" value="ECO:0007669"/>
    <property type="project" value="InterPro"/>
</dbReference>
<dbReference type="RefSeq" id="WP_135390504.1">
    <property type="nucleotide sequence ID" value="NZ_PGGK01000018.1"/>
</dbReference>
<dbReference type="InterPro" id="IPR000182">
    <property type="entry name" value="GNAT_dom"/>
</dbReference>
<name>A0A4E0QQ74_9EURY</name>
<dbReference type="PANTHER" id="PTHR23091">
    <property type="entry name" value="N-TERMINAL ACETYLTRANSFERASE"/>
    <property type="match status" value="1"/>
</dbReference>
<dbReference type="SUPFAM" id="SSF55729">
    <property type="entry name" value="Acyl-CoA N-acyltransferases (Nat)"/>
    <property type="match status" value="1"/>
</dbReference>
<dbReference type="Pfam" id="PF00583">
    <property type="entry name" value="Acetyltransf_1"/>
    <property type="match status" value="1"/>
</dbReference>